<dbReference type="InterPro" id="IPR059032">
    <property type="entry name" value="WHD_DDX60"/>
</dbReference>
<dbReference type="EMBL" id="WJXW01000019">
    <property type="protein sequence ID" value="KAF9728675.1"/>
    <property type="molecule type" value="Genomic_DNA"/>
</dbReference>
<feature type="compositionally biased region" description="Polar residues" evidence="3">
    <location>
        <begin position="514"/>
        <end position="524"/>
    </location>
</feature>
<proteinExistence type="predicted"/>
<keyword evidence="2 5" id="KW-0347">Helicase</keyword>
<evidence type="ECO:0000256" key="2">
    <source>
        <dbReference type="ARBA" id="ARBA00022806"/>
    </source>
</evidence>
<dbReference type="Gene3D" id="3.40.50.300">
    <property type="entry name" value="P-loop containing nucleotide triphosphate hydrolases"/>
    <property type="match status" value="1"/>
</dbReference>
<name>A0A9P6G6C1_9PLEO</name>
<dbReference type="OrthoDB" id="2320933at2759"/>
<gene>
    <name evidence="5" type="ORF">PMIN01_13503</name>
</gene>
<dbReference type="AlphaFoldDB" id="A0A9P6G6C1"/>
<keyword evidence="6" id="KW-1185">Reference proteome</keyword>
<dbReference type="InterPro" id="IPR027417">
    <property type="entry name" value="P-loop_NTPase"/>
</dbReference>
<evidence type="ECO:0000256" key="1">
    <source>
        <dbReference type="ARBA" id="ARBA00022801"/>
    </source>
</evidence>
<organism evidence="5 6">
    <name type="scientific">Paraphaeosphaeria minitans</name>
    <dbReference type="NCBI Taxonomy" id="565426"/>
    <lineage>
        <taxon>Eukaryota</taxon>
        <taxon>Fungi</taxon>
        <taxon>Dikarya</taxon>
        <taxon>Ascomycota</taxon>
        <taxon>Pezizomycotina</taxon>
        <taxon>Dothideomycetes</taxon>
        <taxon>Pleosporomycetidae</taxon>
        <taxon>Pleosporales</taxon>
        <taxon>Massarineae</taxon>
        <taxon>Didymosphaeriaceae</taxon>
        <taxon>Paraphaeosphaeria</taxon>
    </lineage>
</organism>
<keyword evidence="2 5" id="KW-0547">Nucleotide-binding</keyword>
<feature type="compositionally biased region" description="Basic and acidic residues" evidence="3">
    <location>
        <begin position="487"/>
        <end position="503"/>
    </location>
</feature>
<dbReference type="Proteomes" id="UP000756921">
    <property type="component" value="Unassembled WGS sequence"/>
</dbReference>
<protein>
    <submittedName>
        <fullName evidence="5">DEAD/DEAH box helicase</fullName>
    </submittedName>
</protein>
<dbReference type="GO" id="GO:0004386">
    <property type="term" value="F:helicase activity"/>
    <property type="evidence" value="ECO:0007669"/>
    <property type="project" value="UniProtKB-KW"/>
</dbReference>
<evidence type="ECO:0000313" key="6">
    <source>
        <dbReference type="Proteomes" id="UP000756921"/>
    </source>
</evidence>
<evidence type="ECO:0000259" key="4">
    <source>
        <dbReference type="Pfam" id="PF26076"/>
    </source>
</evidence>
<reference evidence="5" key="1">
    <citation type="journal article" date="2020" name="Mol. Plant Microbe Interact.">
        <title>Genome Sequence of the Biocontrol Agent Coniothyrium minitans strain Conio (IMI 134523).</title>
        <authorList>
            <person name="Patel D."/>
            <person name="Shittu T.A."/>
            <person name="Baroncelli R."/>
            <person name="Muthumeenakshi S."/>
            <person name="Osborne T.H."/>
            <person name="Janganan T.K."/>
            <person name="Sreenivasaprasad S."/>
        </authorList>
    </citation>
    <scope>NUCLEOTIDE SEQUENCE</scope>
    <source>
        <strain evidence="5">Conio</strain>
    </source>
</reference>
<accession>A0A9P6G6C1</accession>
<dbReference type="InterPro" id="IPR052431">
    <property type="entry name" value="SKI2_subfamily_helicases"/>
</dbReference>
<feature type="domain" description="DDX60-like winged helix" evidence="4">
    <location>
        <begin position="259"/>
        <end position="341"/>
    </location>
</feature>
<keyword evidence="2 5" id="KW-0067">ATP-binding</keyword>
<feature type="region of interest" description="Disordered" evidence="3">
    <location>
        <begin position="55"/>
        <end position="74"/>
    </location>
</feature>
<dbReference type="PANTHER" id="PTHR44533:SF4">
    <property type="entry name" value="DEAD_H RNA HELICASE, PUTATIVE-RELATED"/>
    <property type="match status" value="1"/>
</dbReference>
<keyword evidence="1" id="KW-0378">Hydrolase</keyword>
<comment type="caution">
    <text evidence="5">The sequence shown here is derived from an EMBL/GenBank/DDBJ whole genome shotgun (WGS) entry which is preliminary data.</text>
</comment>
<dbReference type="SUPFAM" id="SSF52540">
    <property type="entry name" value="P-loop containing nucleoside triphosphate hydrolases"/>
    <property type="match status" value="1"/>
</dbReference>
<feature type="region of interest" description="Disordered" evidence="3">
    <location>
        <begin position="479"/>
        <end position="524"/>
    </location>
</feature>
<dbReference type="PANTHER" id="PTHR44533">
    <property type="entry name" value="DEAD/H RNA HELICASE, PUTATIVE-RELATED"/>
    <property type="match status" value="1"/>
</dbReference>
<evidence type="ECO:0000256" key="3">
    <source>
        <dbReference type="SAM" id="MobiDB-lite"/>
    </source>
</evidence>
<dbReference type="GO" id="GO:0005737">
    <property type="term" value="C:cytoplasm"/>
    <property type="evidence" value="ECO:0007669"/>
    <property type="project" value="TreeGrafter"/>
</dbReference>
<dbReference type="Pfam" id="PF26076">
    <property type="entry name" value="WHD_DDX60"/>
    <property type="match status" value="1"/>
</dbReference>
<dbReference type="GO" id="GO:0016787">
    <property type="term" value="F:hydrolase activity"/>
    <property type="evidence" value="ECO:0007669"/>
    <property type="project" value="UniProtKB-KW"/>
</dbReference>
<sequence>MQITAFFATAVWLIDLDIDRSGPIAIPIDGFQWMVHYCQATMVLPSVELTTERRATAGGSRNKRDGSSPARQPPPGAYLQRSLLHLLLSPEDLLAIAEPQRTPVSEQPVRLVLCTYLVRHRPPREYRRANSSRKNGENFYRCLGAAPSAIRCLNRRRPQPQLPIVLTACSFGGFFVECHLWRALSTVTAASASTLALGINMPCKTVVFAGDSVFLTALNFRQCAGRAGRRGFDLLGNILFLGIPVERVFRLMSSRLPDLNGHFPITTSLVLRLATLLHGSSNSDFAIRTINSILSQPRLYLGSPKSKMAVLHHLRFSIEYLRRQSLLDLHGSPINFAGCVTHLYYTENSAWAFHVLLSSGYFHDLCQDIDSNPQYHTVLRSPFVSLSGHGDEFDSISDLCDTVRSGVFLEEAVVPYLPIHPESTVPLNAYLYDFYKHGDLNALEKANKIRRSDIWFHLNDFSLVLATIITALTNFIKPSSPSEADATDLKGSGDVHEESKDDNMTIGSDDNAGQEGNDSASTNVWAPIGVWDDEDDEVEGWDDVDMRLPKVLKAFLCLKGEFDGKFKQMWA</sequence>
<evidence type="ECO:0000313" key="5">
    <source>
        <dbReference type="EMBL" id="KAF9728675.1"/>
    </source>
</evidence>